<gene>
    <name evidence="1" type="ORF">MONBRDRAFT_28257</name>
</gene>
<dbReference type="GeneID" id="5894055"/>
<dbReference type="EMBL" id="CH991566">
    <property type="protein sequence ID" value="EDQ86404.1"/>
    <property type="molecule type" value="Genomic_DNA"/>
</dbReference>
<accession>A9V7M8</accession>
<sequence>MERGGLPGQGRDEIQQAERQLVQARNRAQIADAMPREPVFDQDCRADDQVHEHAGVEIAAEDVGSIAARNQGRHEVMSEAEDDQSSVFLDEEEITAQNQGRHEVMSEAEDDLDDMLNDEDHLQKVAFNMDAVVPSSPAPNNYM</sequence>
<reference evidence="1 2" key="1">
    <citation type="journal article" date="2008" name="Nature">
        <title>The genome of the choanoflagellate Monosiga brevicollis and the origin of metazoans.</title>
        <authorList>
            <consortium name="JGI Sequencing"/>
            <person name="King N."/>
            <person name="Westbrook M.J."/>
            <person name="Young S.L."/>
            <person name="Kuo A."/>
            <person name="Abedin M."/>
            <person name="Chapman J."/>
            <person name="Fairclough S."/>
            <person name="Hellsten U."/>
            <person name="Isogai Y."/>
            <person name="Letunic I."/>
            <person name="Marr M."/>
            <person name="Pincus D."/>
            <person name="Putnam N."/>
            <person name="Rokas A."/>
            <person name="Wright K.J."/>
            <person name="Zuzow R."/>
            <person name="Dirks W."/>
            <person name="Good M."/>
            <person name="Goodstein D."/>
            <person name="Lemons D."/>
            <person name="Li W."/>
            <person name="Lyons J.B."/>
            <person name="Morris A."/>
            <person name="Nichols S."/>
            <person name="Richter D.J."/>
            <person name="Salamov A."/>
            <person name="Bork P."/>
            <person name="Lim W.A."/>
            <person name="Manning G."/>
            <person name="Miller W.T."/>
            <person name="McGinnis W."/>
            <person name="Shapiro H."/>
            <person name="Tjian R."/>
            <person name="Grigoriev I.V."/>
            <person name="Rokhsar D."/>
        </authorList>
    </citation>
    <scope>NUCLEOTIDE SEQUENCE [LARGE SCALE GENOMIC DNA]</scope>
    <source>
        <strain evidence="2">MX1 / ATCC 50154</strain>
    </source>
</reference>
<name>A9V7M8_MONBE</name>
<dbReference type="InParanoid" id="A9V7M8"/>
<dbReference type="KEGG" id="mbr:MONBRDRAFT_28257"/>
<dbReference type="AlphaFoldDB" id="A9V7M8"/>
<protein>
    <submittedName>
        <fullName evidence="1">Uncharacterized protein</fullName>
    </submittedName>
</protein>
<dbReference type="Proteomes" id="UP000001357">
    <property type="component" value="Unassembled WGS sequence"/>
</dbReference>
<evidence type="ECO:0000313" key="1">
    <source>
        <dbReference type="EMBL" id="EDQ86404.1"/>
    </source>
</evidence>
<dbReference type="RefSeq" id="XP_001748794.1">
    <property type="nucleotide sequence ID" value="XM_001748742.1"/>
</dbReference>
<evidence type="ECO:0000313" key="2">
    <source>
        <dbReference type="Proteomes" id="UP000001357"/>
    </source>
</evidence>
<organism evidence="1 2">
    <name type="scientific">Monosiga brevicollis</name>
    <name type="common">Choanoflagellate</name>
    <dbReference type="NCBI Taxonomy" id="81824"/>
    <lineage>
        <taxon>Eukaryota</taxon>
        <taxon>Choanoflagellata</taxon>
        <taxon>Craspedida</taxon>
        <taxon>Salpingoecidae</taxon>
        <taxon>Monosiga</taxon>
    </lineage>
</organism>
<proteinExistence type="predicted"/>
<keyword evidence="2" id="KW-1185">Reference proteome</keyword>